<organism evidence="5 6">
    <name type="scientific">Cynoglossus semilaevis</name>
    <name type="common">Tongue sole</name>
    <dbReference type="NCBI Taxonomy" id="244447"/>
    <lineage>
        <taxon>Eukaryota</taxon>
        <taxon>Metazoa</taxon>
        <taxon>Chordata</taxon>
        <taxon>Craniata</taxon>
        <taxon>Vertebrata</taxon>
        <taxon>Euteleostomi</taxon>
        <taxon>Actinopterygii</taxon>
        <taxon>Neopterygii</taxon>
        <taxon>Teleostei</taxon>
        <taxon>Neoteleostei</taxon>
        <taxon>Acanthomorphata</taxon>
        <taxon>Carangaria</taxon>
        <taxon>Pleuronectiformes</taxon>
        <taxon>Pleuronectoidei</taxon>
        <taxon>Cynoglossidae</taxon>
        <taxon>Cynoglossinae</taxon>
        <taxon>Cynoglossus</taxon>
    </lineage>
</organism>
<keyword evidence="1" id="KW-0433">Leucine-rich repeat</keyword>
<dbReference type="GeneTree" id="ENSGT01070000253760"/>
<dbReference type="Gene3D" id="2.60.120.920">
    <property type="match status" value="1"/>
</dbReference>
<evidence type="ECO:0000256" key="3">
    <source>
        <dbReference type="SAM" id="MobiDB-lite"/>
    </source>
</evidence>
<feature type="domain" description="B30.2/SPRY" evidence="4">
    <location>
        <begin position="174"/>
        <end position="376"/>
    </location>
</feature>
<dbReference type="InterPro" id="IPR001870">
    <property type="entry name" value="B30.2/SPRY"/>
</dbReference>
<dbReference type="InterPro" id="IPR003879">
    <property type="entry name" value="Butyrophylin_SPRY"/>
</dbReference>
<reference evidence="5 6" key="1">
    <citation type="journal article" date="2014" name="Nat. Genet.">
        <title>Whole-genome sequence of a flatfish provides insights into ZW sex chromosome evolution and adaptation to a benthic lifestyle.</title>
        <authorList>
            <person name="Chen S."/>
            <person name="Zhang G."/>
            <person name="Shao C."/>
            <person name="Huang Q."/>
            <person name="Liu G."/>
            <person name="Zhang P."/>
            <person name="Song W."/>
            <person name="An N."/>
            <person name="Chalopin D."/>
            <person name="Volff J.N."/>
            <person name="Hong Y."/>
            <person name="Li Q."/>
            <person name="Sha Z."/>
            <person name="Zhou H."/>
            <person name="Xie M."/>
            <person name="Yu Q."/>
            <person name="Liu Y."/>
            <person name="Xiang H."/>
            <person name="Wang N."/>
            <person name="Wu K."/>
            <person name="Yang C."/>
            <person name="Zhou Q."/>
            <person name="Liao X."/>
            <person name="Yang L."/>
            <person name="Hu Q."/>
            <person name="Zhang J."/>
            <person name="Meng L."/>
            <person name="Jin L."/>
            <person name="Tian Y."/>
            <person name="Lian J."/>
            <person name="Yang J."/>
            <person name="Miao G."/>
            <person name="Liu S."/>
            <person name="Liang Z."/>
            <person name="Yan F."/>
            <person name="Li Y."/>
            <person name="Sun B."/>
            <person name="Zhang H."/>
            <person name="Zhang J."/>
            <person name="Zhu Y."/>
            <person name="Du M."/>
            <person name="Zhao Y."/>
            <person name="Schartl M."/>
            <person name="Tang Q."/>
            <person name="Wang J."/>
        </authorList>
    </citation>
    <scope>NUCLEOTIDE SEQUENCE</scope>
</reference>
<dbReference type="PRINTS" id="PR01407">
    <property type="entry name" value="BUTYPHLNCDUF"/>
</dbReference>
<dbReference type="SUPFAM" id="SSF49899">
    <property type="entry name" value="Concanavalin A-like lectins/glucanases"/>
    <property type="match status" value="1"/>
</dbReference>
<reference evidence="5" key="3">
    <citation type="submission" date="2025-09" db="UniProtKB">
        <authorList>
            <consortium name="Ensembl"/>
        </authorList>
    </citation>
    <scope>IDENTIFICATION</scope>
</reference>
<dbReference type="InterPro" id="IPR032675">
    <property type="entry name" value="LRR_dom_sf"/>
</dbReference>
<dbReference type="PANTHER" id="PTHR24106">
    <property type="entry name" value="NACHT, LRR AND CARD DOMAINS-CONTAINING"/>
    <property type="match status" value="1"/>
</dbReference>
<evidence type="ECO:0000256" key="1">
    <source>
        <dbReference type="ARBA" id="ARBA00022614"/>
    </source>
</evidence>
<accession>A0A3P8V2G1</accession>
<dbReference type="InterPro" id="IPR001611">
    <property type="entry name" value="Leu-rich_rpt"/>
</dbReference>
<dbReference type="InterPro" id="IPR013320">
    <property type="entry name" value="ConA-like_dom_sf"/>
</dbReference>
<dbReference type="Ensembl" id="ENSCSET00000008844.1">
    <property type="protein sequence ID" value="ENSCSEP00000008752.1"/>
    <property type="gene ID" value="ENSCSEG00000005595.1"/>
</dbReference>
<evidence type="ECO:0000259" key="4">
    <source>
        <dbReference type="PROSITE" id="PS50188"/>
    </source>
</evidence>
<proteinExistence type="predicted"/>
<name>A0A3P8V2G1_CYNSE</name>
<dbReference type="InterPro" id="IPR003877">
    <property type="entry name" value="SPRY_dom"/>
</dbReference>
<dbReference type="Pfam" id="PF00622">
    <property type="entry name" value="SPRY"/>
    <property type="match status" value="1"/>
</dbReference>
<feature type="compositionally biased region" description="Polar residues" evidence="3">
    <location>
        <begin position="39"/>
        <end position="49"/>
    </location>
</feature>
<keyword evidence="2" id="KW-0677">Repeat</keyword>
<evidence type="ECO:0000313" key="6">
    <source>
        <dbReference type="Proteomes" id="UP000265120"/>
    </source>
</evidence>
<protein>
    <recommendedName>
        <fullName evidence="4">B30.2/SPRY domain-containing protein</fullName>
    </recommendedName>
</protein>
<dbReference type="PROSITE" id="PS50188">
    <property type="entry name" value="B302_SPRY"/>
    <property type="match status" value="1"/>
</dbReference>
<dbReference type="InterPro" id="IPR043136">
    <property type="entry name" value="B30.2/SPRY_sf"/>
</dbReference>
<reference evidence="5" key="2">
    <citation type="submission" date="2025-08" db="UniProtKB">
        <authorList>
            <consortium name="Ensembl"/>
        </authorList>
    </citation>
    <scope>IDENTIFICATION</scope>
</reference>
<dbReference type="Gene3D" id="3.80.10.10">
    <property type="entry name" value="Ribonuclease Inhibitor"/>
    <property type="match status" value="1"/>
</dbReference>
<evidence type="ECO:0000256" key="2">
    <source>
        <dbReference type="ARBA" id="ARBA00022737"/>
    </source>
</evidence>
<dbReference type="SMART" id="SM00368">
    <property type="entry name" value="LRR_RI"/>
    <property type="match status" value="2"/>
</dbReference>
<dbReference type="Proteomes" id="UP000265120">
    <property type="component" value="Chromosome 10"/>
</dbReference>
<evidence type="ECO:0000313" key="5">
    <source>
        <dbReference type="Ensembl" id="ENSCSEP00000008752.1"/>
    </source>
</evidence>
<dbReference type="Pfam" id="PF13516">
    <property type="entry name" value="LRR_6"/>
    <property type="match status" value="2"/>
</dbReference>
<dbReference type="SMART" id="SM00449">
    <property type="entry name" value="SPRY"/>
    <property type="match status" value="1"/>
</dbReference>
<dbReference type="SUPFAM" id="SSF52047">
    <property type="entry name" value="RNI-like"/>
    <property type="match status" value="1"/>
</dbReference>
<feature type="region of interest" description="Disordered" evidence="3">
    <location>
        <begin position="31"/>
        <end position="55"/>
    </location>
</feature>
<dbReference type="InterPro" id="IPR051261">
    <property type="entry name" value="NLR"/>
</dbReference>
<sequence length="385" mass="43436">MRLVLKASICPLEIRNITFIRHQCFLLHQRKHNRGRPGSPSNSDVSMKSDQSHQPEHCNNKLSWCELSEESCKGLNLSVLCSASSNLTKLDLSHNDLLDSGVEQLAEGLKSVHCKLKSLNLAGCQVTEKGCGYIASALEFRKAADLKMLDLSYNHPGDIESKRLQDITEDPQMKLKTLWYVTITTCVDSYEVYLTFDEKTAHRKFAFENGRKVKTIDLSKKAARGTASVNKDMVRWTQVFCERPEMPNQGLTGLCYWEMEWTGQVAIALAYEKVGRDMSHFGSLICSKISWSLSCSHKNYTARHGNTSVTIETEPCPRIGVFLDYDNGLLSFYSVTPGQLSHIYTFNEKFTRPLFPGFSFKKVKTKYLNSSVSLSVSLTGHSKKM</sequence>
<dbReference type="AlphaFoldDB" id="A0A3P8V2G1"/>
<keyword evidence="6" id="KW-1185">Reference proteome</keyword>